<organism evidence="3 4">
    <name type="scientific">Candidatus Scatomorpha intestinavium</name>
    <dbReference type="NCBI Taxonomy" id="2840922"/>
    <lineage>
        <taxon>Bacteria</taxon>
        <taxon>Bacillati</taxon>
        <taxon>Bacillota</taxon>
        <taxon>Clostridia</taxon>
        <taxon>Eubacteriales</taxon>
        <taxon>Candidatus Scatomorpha</taxon>
    </lineage>
</organism>
<dbReference type="PANTHER" id="PTHR46797:SF1">
    <property type="entry name" value="METHYLPHOSPHONATE SYNTHASE"/>
    <property type="match status" value="1"/>
</dbReference>
<dbReference type="EMBL" id="DVGA01000093">
    <property type="protein sequence ID" value="HIQ79287.1"/>
    <property type="molecule type" value="Genomic_DNA"/>
</dbReference>
<gene>
    <name evidence="3" type="ORF">IAB77_08530</name>
</gene>
<dbReference type="AlphaFoldDB" id="A0A9D0ZEQ5"/>
<sequence length="113" mass="12692">MELDYKEIGRNIRFYRKRRGLTQKQLAELVHVSDEHICHIENAHTKLSLATTVAIANALGVDCNTLLGDTLVSARGAILNQRLHELVSKMGASKLELVVEFCRTLEKFDVSKS</sequence>
<dbReference type="Gene3D" id="1.10.260.40">
    <property type="entry name" value="lambda repressor-like DNA-binding domains"/>
    <property type="match status" value="1"/>
</dbReference>
<dbReference type="InterPro" id="IPR050807">
    <property type="entry name" value="TransReg_Diox_bact_type"/>
</dbReference>
<dbReference type="Proteomes" id="UP000824262">
    <property type="component" value="Unassembled WGS sequence"/>
</dbReference>
<evidence type="ECO:0000313" key="4">
    <source>
        <dbReference type="Proteomes" id="UP000824262"/>
    </source>
</evidence>
<reference evidence="3" key="1">
    <citation type="submission" date="2020-10" db="EMBL/GenBank/DDBJ databases">
        <authorList>
            <person name="Gilroy R."/>
        </authorList>
    </citation>
    <scope>NUCLEOTIDE SEQUENCE</scope>
    <source>
        <strain evidence="3">ChiBcolR7-354</strain>
    </source>
</reference>
<dbReference type="SMART" id="SM00530">
    <property type="entry name" value="HTH_XRE"/>
    <property type="match status" value="1"/>
</dbReference>
<feature type="domain" description="HTH cro/C1-type" evidence="2">
    <location>
        <begin position="12"/>
        <end position="66"/>
    </location>
</feature>
<dbReference type="InterPro" id="IPR001387">
    <property type="entry name" value="Cro/C1-type_HTH"/>
</dbReference>
<reference evidence="3" key="2">
    <citation type="journal article" date="2021" name="PeerJ">
        <title>Extensive microbial diversity within the chicken gut microbiome revealed by metagenomics and culture.</title>
        <authorList>
            <person name="Gilroy R."/>
            <person name="Ravi A."/>
            <person name="Getino M."/>
            <person name="Pursley I."/>
            <person name="Horton D.L."/>
            <person name="Alikhan N.F."/>
            <person name="Baker D."/>
            <person name="Gharbi K."/>
            <person name="Hall N."/>
            <person name="Watson M."/>
            <person name="Adriaenssens E.M."/>
            <person name="Foster-Nyarko E."/>
            <person name="Jarju S."/>
            <person name="Secka A."/>
            <person name="Antonio M."/>
            <person name="Oren A."/>
            <person name="Chaudhuri R.R."/>
            <person name="La Ragione R."/>
            <person name="Hildebrand F."/>
            <person name="Pallen M.J."/>
        </authorList>
    </citation>
    <scope>NUCLEOTIDE SEQUENCE</scope>
    <source>
        <strain evidence="3">ChiBcolR7-354</strain>
    </source>
</reference>
<evidence type="ECO:0000256" key="1">
    <source>
        <dbReference type="ARBA" id="ARBA00023125"/>
    </source>
</evidence>
<dbReference type="GO" id="GO:0003677">
    <property type="term" value="F:DNA binding"/>
    <property type="evidence" value="ECO:0007669"/>
    <property type="project" value="UniProtKB-KW"/>
</dbReference>
<dbReference type="GO" id="GO:0005829">
    <property type="term" value="C:cytosol"/>
    <property type="evidence" value="ECO:0007669"/>
    <property type="project" value="TreeGrafter"/>
</dbReference>
<dbReference type="SUPFAM" id="SSF47413">
    <property type="entry name" value="lambda repressor-like DNA-binding domains"/>
    <property type="match status" value="1"/>
</dbReference>
<proteinExistence type="predicted"/>
<accession>A0A9D0ZEQ5</accession>
<dbReference type="InterPro" id="IPR010982">
    <property type="entry name" value="Lambda_DNA-bd_dom_sf"/>
</dbReference>
<name>A0A9D0ZEQ5_9FIRM</name>
<comment type="caution">
    <text evidence="3">The sequence shown here is derived from an EMBL/GenBank/DDBJ whole genome shotgun (WGS) entry which is preliminary data.</text>
</comment>
<dbReference type="PANTHER" id="PTHR46797">
    <property type="entry name" value="HTH-TYPE TRANSCRIPTIONAL REGULATOR"/>
    <property type="match status" value="1"/>
</dbReference>
<evidence type="ECO:0000313" key="3">
    <source>
        <dbReference type="EMBL" id="HIQ79287.1"/>
    </source>
</evidence>
<evidence type="ECO:0000259" key="2">
    <source>
        <dbReference type="PROSITE" id="PS50943"/>
    </source>
</evidence>
<dbReference type="GO" id="GO:0003700">
    <property type="term" value="F:DNA-binding transcription factor activity"/>
    <property type="evidence" value="ECO:0007669"/>
    <property type="project" value="TreeGrafter"/>
</dbReference>
<keyword evidence="1" id="KW-0238">DNA-binding</keyword>
<dbReference type="PROSITE" id="PS50943">
    <property type="entry name" value="HTH_CROC1"/>
    <property type="match status" value="1"/>
</dbReference>
<protein>
    <submittedName>
        <fullName evidence="3">Helix-turn-helix transcriptional regulator</fullName>
    </submittedName>
</protein>
<dbReference type="CDD" id="cd00093">
    <property type="entry name" value="HTH_XRE"/>
    <property type="match status" value="1"/>
</dbReference>
<dbReference type="Pfam" id="PF01381">
    <property type="entry name" value="HTH_3"/>
    <property type="match status" value="1"/>
</dbReference>